<dbReference type="EMBL" id="QGNW01000074">
    <property type="protein sequence ID" value="RVX01650.1"/>
    <property type="molecule type" value="Genomic_DNA"/>
</dbReference>
<evidence type="ECO:0000313" key="3">
    <source>
        <dbReference type="EMBL" id="RVX01650.1"/>
    </source>
</evidence>
<name>A0A438IY85_VITVI</name>
<dbReference type="Proteomes" id="UP000288805">
    <property type="component" value="Unassembled WGS sequence"/>
</dbReference>
<comment type="caution">
    <text evidence="3">The sequence shown here is derived from an EMBL/GenBank/DDBJ whole genome shotgun (WGS) entry which is preliminary data.</text>
</comment>
<keyword evidence="1" id="KW-1133">Transmembrane helix</keyword>
<evidence type="ECO:0000256" key="1">
    <source>
        <dbReference type="SAM" id="Phobius"/>
    </source>
</evidence>
<protein>
    <recommendedName>
        <fullName evidence="2">Retrotransposon Copia-like N-terminal domain-containing protein</fullName>
    </recommendedName>
</protein>
<dbReference type="InterPro" id="IPR029472">
    <property type="entry name" value="Copia-like_N"/>
</dbReference>
<evidence type="ECO:0000313" key="4">
    <source>
        <dbReference type="Proteomes" id="UP000288805"/>
    </source>
</evidence>
<organism evidence="3 4">
    <name type="scientific">Vitis vinifera</name>
    <name type="common">Grape</name>
    <dbReference type="NCBI Taxonomy" id="29760"/>
    <lineage>
        <taxon>Eukaryota</taxon>
        <taxon>Viridiplantae</taxon>
        <taxon>Streptophyta</taxon>
        <taxon>Embryophyta</taxon>
        <taxon>Tracheophyta</taxon>
        <taxon>Spermatophyta</taxon>
        <taxon>Magnoliopsida</taxon>
        <taxon>eudicotyledons</taxon>
        <taxon>Gunneridae</taxon>
        <taxon>Pentapetalae</taxon>
        <taxon>rosids</taxon>
        <taxon>Vitales</taxon>
        <taxon>Vitaceae</taxon>
        <taxon>Viteae</taxon>
        <taxon>Vitis</taxon>
    </lineage>
</organism>
<dbReference type="PANTHER" id="PTHR37610:SF97">
    <property type="entry name" value="RETROTRANSPOSON GAG DOMAIN-CONTAINING PROTEIN"/>
    <property type="match status" value="1"/>
</dbReference>
<accession>A0A438IY85</accession>
<dbReference type="Pfam" id="PF14244">
    <property type="entry name" value="Retrotran_gag_3"/>
    <property type="match status" value="1"/>
</dbReference>
<evidence type="ECO:0000259" key="2">
    <source>
        <dbReference type="Pfam" id="PF14244"/>
    </source>
</evidence>
<dbReference type="PANTHER" id="PTHR37610">
    <property type="entry name" value="CCHC-TYPE DOMAIN-CONTAINING PROTEIN"/>
    <property type="match status" value="1"/>
</dbReference>
<dbReference type="AlphaFoldDB" id="A0A438IY85"/>
<reference evidence="3 4" key="1">
    <citation type="journal article" date="2018" name="PLoS Genet.">
        <title>Population sequencing reveals clonal diversity and ancestral inbreeding in the grapevine cultivar Chardonnay.</title>
        <authorList>
            <person name="Roach M.J."/>
            <person name="Johnson D.L."/>
            <person name="Bohlmann J."/>
            <person name="van Vuuren H.J."/>
            <person name="Jones S.J."/>
            <person name="Pretorius I.S."/>
            <person name="Schmidt S.A."/>
            <person name="Borneman A.R."/>
        </authorList>
    </citation>
    <scope>NUCLEOTIDE SEQUENCE [LARGE SCALE GENOMIC DNA]</scope>
    <source>
        <strain evidence="4">cv. Chardonnay</strain>
        <tissue evidence="3">Leaf</tissue>
    </source>
</reference>
<feature type="transmembrane region" description="Helical" evidence="1">
    <location>
        <begin position="86"/>
        <end position="104"/>
    </location>
</feature>
<keyword evidence="1" id="KW-0472">Membrane</keyword>
<keyword evidence="1" id="KW-0812">Transmembrane</keyword>
<feature type="domain" description="Retrotransposon Copia-like N-terminal" evidence="2">
    <location>
        <begin position="50"/>
        <end position="85"/>
    </location>
</feature>
<gene>
    <name evidence="3" type="ORF">CK203_024470</name>
</gene>
<proteinExistence type="predicted"/>
<sequence length="126" mass="13994">MVSEQLFARHTLFCLLSSLMTRGITITRATTSVPNSLSSMEDSTSLYFLHNSDHPGIVLVSHHPTSANYNTWSRAMVMTLTAKNKSISLMGVSLALNLMIFFLGELKGFQPLPECACGTMKTWMEF</sequence>